<dbReference type="EMBL" id="RXHI01000025">
    <property type="protein sequence ID" value="RUA22068.1"/>
    <property type="molecule type" value="Genomic_DNA"/>
</dbReference>
<proteinExistence type="predicted"/>
<dbReference type="AlphaFoldDB" id="A0A3S0QRE4"/>
<sequence>MGGWRARRGRVPGPQRVVQRVGYDPDLYWPILHFALVCTAFPSRRSIRPSCAGAWWMRPGVRSPDERYRITVPARPDEKYRETLARFYAQHPTGDDDDGLAFVTAQLAWDRAMATGLAEAGENGALGGWAGGRGHLRFRMACRTSCATWGSRPSRFCCRGRSAKVAARHRPRAWPRQCSPLPKR</sequence>
<name>A0A3S0QRE4_9GAMM</name>
<organism evidence="2">
    <name type="scientific">Billgrantia gudaonensis</name>
    <dbReference type="NCBI Taxonomy" id="376427"/>
    <lineage>
        <taxon>Bacteria</taxon>
        <taxon>Pseudomonadati</taxon>
        <taxon>Pseudomonadota</taxon>
        <taxon>Gammaproteobacteria</taxon>
        <taxon>Oceanospirillales</taxon>
        <taxon>Halomonadaceae</taxon>
        <taxon>Billgrantia</taxon>
    </lineage>
</organism>
<comment type="caution">
    <text evidence="2">The sequence shown here is derived from an EMBL/GenBank/DDBJ whole genome shotgun (WGS) entry which is preliminary data.</text>
</comment>
<protein>
    <recommendedName>
        <fullName evidence="1">Haem-binding uptake Tiki superfamily ChaN domain-containing protein</fullName>
    </recommendedName>
</protein>
<gene>
    <name evidence="2" type="ORF">DSL92_07825</name>
</gene>
<feature type="domain" description="Haem-binding uptake Tiki superfamily ChaN" evidence="1">
    <location>
        <begin position="60"/>
        <end position="139"/>
    </location>
</feature>
<accession>A0A3S0QRE4</accession>
<dbReference type="Pfam" id="PF04187">
    <property type="entry name" value="Cofac_haem_bdg"/>
    <property type="match status" value="1"/>
</dbReference>
<dbReference type="SUPFAM" id="SSF159501">
    <property type="entry name" value="EreA/ChaN-like"/>
    <property type="match status" value="1"/>
</dbReference>
<reference evidence="2" key="1">
    <citation type="submission" date="2018-12" db="EMBL/GenBank/DDBJ databases">
        <authorList>
            <person name="Jadhav K."/>
            <person name="Kushwaha B."/>
            <person name="Jadhav I."/>
        </authorList>
    </citation>
    <scope>NUCLEOTIDE SEQUENCE [LARGE SCALE GENOMIC DNA]</scope>
    <source>
        <strain evidence="2">SBS 10</strain>
    </source>
</reference>
<evidence type="ECO:0000313" key="2">
    <source>
        <dbReference type="EMBL" id="RUA22068.1"/>
    </source>
</evidence>
<dbReference type="InterPro" id="IPR007314">
    <property type="entry name" value="Cofac_haem-bd_dom"/>
</dbReference>
<evidence type="ECO:0000259" key="1">
    <source>
        <dbReference type="Pfam" id="PF04187"/>
    </source>
</evidence>